<keyword evidence="1" id="KW-0732">Signal</keyword>
<dbReference type="SUPFAM" id="SSF69304">
    <property type="entry name" value="Tricorn protease N-terminal domain"/>
    <property type="match status" value="1"/>
</dbReference>
<organism evidence="2 3">
    <name type="scientific">Faecalicoccus pleomorphus</name>
    <dbReference type="NCBI Taxonomy" id="1323"/>
    <lineage>
        <taxon>Bacteria</taxon>
        <taxon>Bacillati</taxon>
        <taxon>Bacillota</taxon>
        <taxon>Erysipelotrichia</taxon>
        <taxon>Erysipelotrichales</taxon>
        <taxon>Erysipelotrichaceae</taxon>
        <taxon>Faecalicoccus</taxon>
    </lineage>
</organism>
<evidence type="ECO:0000313" key="2">
    <source>
        <dbReference type="EMBL" id="NME43895.1"/>
    </source>
</evidence>
<dbReference type="AlphaFoldDB" id="A0A7X9NGQ4"/>
<feature type="signal peptide" evidence="1">
    <location>
        <begin position="1"/>
        <end position="20"/>
    </location>
</feature>
<accession>A0A7X9NGQ4</accession>
<dbReference type="RefSeq" id="WP_168964869.1">
    <property type="nucleotide sequence ID" value="NZ_JABAFR010000005.1"/>
</dbReference>
<dbReference type="Proteomes" id="UP000540014">
    <property type="component" value="Unassembled WGS sequence"/>
</dbReference>
<reference evidence="2 3" key="1">
    <citation type="submission" date="2020-04" db="EMBL/GenBank/DDBJ databases">
        <authorList>
            <person name="Hitch T.C.A."/>
            <person name="Wylensek D."/>
            <person name="Clavel T."/>
        </authorList>
    </citation>
    <scope>NUCLEOTIDE SEQUENCE [LARGE SCALE GENOMIC DNA]</scope>
    <source>
        <strain evidence="2 3">BSM-383-APC-22F</strain>
    </source>
</reference>
<feature type="chain" id="PRO_5039635610" description="Lipoprotein" evidence="1">
    <location>
        <begin position="21"/>
        <end position="363"/>
    </location>
</feature>
<gene>
    <name evidence="2" type="ORF">HF861_03235</name>
</gene>
<proteinExistence type="predicted"/>
<evidence type="ECO:0000313" key="3">
    <source>
        <dbReference type="Proteomes" id="UP000540014"/>
    </source>
</evidence>
<dbReference type="PROSITE" id="PS51257">
    <property type="entry name" value="PROKAR_LIPOPROTEIN"/>
    <property type="match status" value="1"/>
</dbReference>
<dbReference type="EMBL" id="JABAFR010000005">
    <property type="protein sequence ID" value="NME43895.1"/>
    <property type="molecule type" value="Genomic_DNA"/>
</dbReference>
<evidence type="ECO:0000256" key="1">
    <source>
        <dbReference type="SAM" id="SignalP"/>
    </source>
</evidence>
<name>A0A7X9NGQ4_9FIRM</name>
<comment type="caution">
    <text evidence="2">The sequence shown here is derived from an EMBL/GenBank/DDBJ whole genome shotgun (WGS) entry which is preliminary data.</text>
</comment>
<evidence type="ECO:0008006" key="4">
    <source>
        <dbReference type="Google" id="ProtNLM"/>
    </source>
</evidence>
<sequence>MKKFTCLLILLCLLCGCQTKEETAYTDQNEIARFFYPSASADGIYHMVVDPQKSIDVEKSDGSKTTRNYRQVYFYDYKSQKDVPLCSKPNCTHQDEECDAYALSFLKEEDMYSNPIAYKNKLYYAYSDLFTPSFSICQSDLDGSNREVIYSEEGKLLQNAFIYENKVYVSVNLYQPDEQGLLMEQTQDYEFYSIDLETGTKTDLSTSDKELVNMLSFTDNKIYLASISKEDPSSQYIDILCLNEGEIQTIQENIDNQSTVLGYKDALYKLDEQTGDLVSCKYGDTEWTKVMHVDEPGDYNFSSLNPYGIYSVKKMNEENPTVYSIDLDTKKTIKDANVILSHGDGYIVEADNQRFELKDIEVN</sequence>
<protein>
    <recommendedName>
        <fullName evidence="4">Lipoprotein</fullName>
    </recommendedName>
</protein>